<accession>L1JCY0</accession>
<reference evidence="4" key="2">
    <citation type="submission" date="2012-11" db="EMBL/GenBank/DDBJ databases">
        <authorList>
            <person name="Kuo A."/>
            <person name="Curtis B.A."/>
            <person name="Tanifuji G."/>
            <person name="Burki F."/>
            <person name="Gruber A."/>
            <person name="Irimia M."/>
            <person name="Maruyama S."/>
            <person name="Arias M.C."/>
            <person name="Ball S.G."/>
            <person name="Gile G.H."/>
            <person name="Hirakawa Y."/>
            <person name="Hopkins J.F."/>
            <person name="Rensing S.A."/>
            <person name="Schmutz J."/>
            <person name="Symeonidi A."/>
            <person name="Elias M."/>
            <person name="Eveleigh R.J."/>
            <person name="Herman E.K."/>
            <person name="Klute M.J."/>
            <person name="Nakayama T."/>
            <person name="Obornik M."/>
            <person name="Reyes-Prieto A."/>
            <person name="Armbrust E.V."/>
            <person name="Aves S.J."/>
            <person name="Beiko R.G."/>
            <person name="Coutinho P."/>
            <person name="Dacks J.B."/>
            <person name="Durnford D.G."/>
            <person name="Fast N.M."/>
            <person name="Green B.R."/>
            <person name="Grisdale C."/>
            <person name="Hempe F."/>
            <person name="Henrissat B."/>
            <person name="Hoppner M.P."/>
            <person name="Ishida K.-I."/>
            <person name="Kim E."/>
            <person name="Koreny L."/>
            <person name="Kroth P.G."/>
            <person name="Liu Y."/>
            <person name="Malik S.-B."/>
            <person name="Maier U.G."/>
            <person name="McRose D."/>
            <person name="Mock T."/>
            <person name="Neilson J.A."/>
            <person name="Onodera N.T."/>
            <person name="Poole A.M."/>
            <person name="Pritham E.J."/>
            <person name="Richards T.A."/>
            <person name="Rocap G."/>
            <person name="Roy S.W."/>
            <person name="Sarai C."/>
            <person name="Schaack S."/>
            <person name="Shirato S."/>
            <person name="Slamovits C.H."/>
            <person name="Spencer D.F."/>
            <person name="Suzuki S."/>
            <person name="Worden A.Z."/>
            <person name="Zauner S."/>
            <person name="Barry K."/>
            <person name="Bell C."/>
            <person name="Bharti A.K."/>
            <person name="Crow J.A."/>
            <person name="Grimwood J."/>
            <person name="Kramer R."/>
            <person name="Lindquist E."/>
            <person name="Lucas S."/>
            <person name="Salamov A."/>
            <person name="McFadden G.I."/>
            <person name="Lane C.E."/>
            <person name="Keeling P.J."/>
            <person name="Gray M.W."/>
            <person name="Grigoriev I.V."/>
            <person name="Archibald J.M."/>
        </authorList>
    </citation>
    <scope>NUCLEOTIDE SEQUENCE</scope>
    <source>
        <strain evidence="4">CCMP2712</strain>
    </source>
</reference>
<name>L1JCY0_GUITC</name>
<reference evidence="2 4" key="1">
    <citation type="journal article" date="2012" name="Nature">
        <title>Algal genomes reveal evolutionary mosaicism and the fate of nucleomorphs.</title>
        <authorList>
            <consortium name="DOE Joint Genome Institute"/>
            <person name="Curtis B.A."/>
            <person name="Tanifuji G."/>
            <person name="Burki F."/>
            <person name="Gruber A."/>
            <person name="Irimia M."/>
            <person name="Maruyama S."/>
            <person name="Arias M.C."/>
            <person name="Ball S.G."/>
            <person name="Gile G.H."/>
            <person name="Hirakawa Y."/>
            <person name="Hopkins J.F."/>
            <person name="Kuo A."/>
            <person name="Rensing S.A."/>
            <person name="Schmutz J."/>
            <person name="Symeonidi A."/>
            <person name="Elias M."/>
            <person name="Eveleigh R.J."/>
            <person name="Herman E.K."/>
            <person name="Klute M.J."/>
            <person name="Nakayama T."/>
            <person name="Obornik M."/>
            <person name="Reyes-Prieto A."/>
            <person name="Armbrust E.V."/>
            <person name="Aves S.J."/>
            <person name="Beiko R.G."/>
            <person name="Coutinho P."/>
            <person name="Dacks J.B."/>
            <person name="Durnford D.G."/>
            <person name="Fast N.M."/>
            <person name="Green B.R."/>
            <person name="Grisdale C.J."/>
            <person name="Hempel F."/>
            <person name="Henrissat B."/>
            <person name="Hoppner M.P."/>
            <person name="Ishida K."/>
            <person name="Kim E."/>
            <person name="Koreny L."/>
            <person name="Kroth P.G."/>
            <person name="Liu Y."/>
            <person name="Malik S.B."/>
            <person name="Maier U.G."/>
            <person name="McRose D."/>
            <person name="Mock T."/>
            <person name="Neilson J.A."/>
            <person name="Onodera N.T."/>
            <person name="Poole A.M."/>
            <person name="Pritham E.J."/>
            <person name="Richards T.A."/>
            <person name="Rocap G."/>
            <person name="Roy S.W."/>
            <person name="Sarai C."/>
            <person name="Schaack S."/>
            <person name="Shirato S."/>
            <person name="Slamovits C.H."/>
            <person name="Spencer D.F."/>
            <person name="Suzuki S."/>
            <person name="Worden A.Z."/>
            <person name="Zauner S."/>
            <person name="Barry K."/>
            <person name="Bell C."/>
            <person name="Bharti A.K."/>
            <person name="Crow J.A."/>
            <person name="Grimwood J."/>
            <person name="Kramer R."/>
            <person name="Lindquist E."/>
            <person name="Lucas S."/>
            <person name="Salamov A."/>
            <person name="McFadden G.I."/>
            <person name="Lane C.E."/>
            <person name="Keeling P.J."/>
            <person name="Gray M.W."/>
            <person name="Grigoriev I.V."/>
            <person name="Archibald J.M."/>
        </authorList>
    </citation>
    <scope>NUCLEOTIDE SEQUENCE</scope>
    <source>
        <strain evidence="2 4">CCMP2712</strain>
    </source>
</reference>
<evidence type="ECO:0000256" key="1">
    <source>
        <dbReference type="SAM" id="MobiDB-lite"/>
    </source>
</evidence>
<dbReference type="GeneID" id="17302670"/>
<dbReference type="RefSeq" id="XP_005832940.1">
    <property type="nucleotide sequence ID" value="XM_005832883.1"/>
</dbReference>
<feature type="region of interest" description="Disordered" evidence="1">
    <location>
        <begin position="1"/>
        <end position="27"/>
    </location>
</feature>
<reference evidence="3" key="3">
    <citation type="submission" date="2016-03" db="UniProtKB">
        <authorList>
            <consortium name="EnsemblProtists"/>
        </authorList>
    </citation>
    <scope>IDENTIFICATION</scope>
</reference>
<dbReference type="HOGENOM" id="CLU_1605834_0_0_1"/>
<sequence>MGNEQSSSVSREERAYAMNNPPPPQARISAKGVSFTGTELIPQLPASDDVSADATGASKNCILVVITRLGNPANQRIGMVLWQNGVVHEMHYTSDLGWDDVFPALSSSKSGISLPIFIQQGNVWWGLTEEEFDNMAITWRGNQSESGRLQQAKLCMKNAFFRRPAE</sequence>
<dbReference type="KEGG" id="gtt:GUITHDRAFT_107997"/>
<dbReference type="PaxDb" id="55529-EKX45960"/>
<gene>
    <name evidence="2" type="ORF">GUITHDRAFT_107997</name>
</gene>
<keyword evidence="4" id="KW-1185">Reference proteome</keyword>
<proteinExistence type="predicted"/>
<dbReference type="Proteomes" id="UP000011087">
    <property type="component" value="Unassembled WGS sequence"/>
</dbReference>
<dbReference type="EMBL" id="JH992996">
    <property type="protein sequence ID" value="EKX45960.1"/>
    <property type="molecule type" value="Genomic_DNA"/>
</dbReference>
<evidence type="ECO:0000313" key="3">
    <source>
        <dbReference type="EnsemblProtists" id="EKX45960"/>
    </source>
</evidence>
<evidence type="ECO:0000313" key="2">
    <source>
        <dbReference type="EMBL" id="EKX45960.1"/>
    </source>
</evidence>
<evidence type="ECO:0000313" key="4">
    <source>
        <dbReference type="Proteomes" id="UP000011087"/>
    </source>
</evidence>
<dbReference type="AlphaFoldDB" id="L1JCY0"/>
<protein>
    <submittedName>
        <fullName evidence="2 3">Uncharacterized protein</fullName>
    </submittedName>
</protein>
<dbReference type="EnsemblProtists" id="EKX45960">
    <property type="protein sequence ID" value="EKX45960"/>
    <property type="gene ID" value="GUITHDRAFT_107997"/>
</dbReference>
<organism evidence="2">
    <name type="scientific">Guillardia theta (strain CCMP2712)</name>
    <name type="common">Cryptophyte</name>
    <dbReference type="NCBI Taxonomy" id="905079"/>
    <lineage>
        <taxon>Eukaryota</taxon>
        <taxon>Cryptophyceae</taxon>
        <taxon>Pyrenomonadales</taxon>
        <taxon>Geminigeraceae</taxon>
        <taxon>Guillardia</taxon>
    </lineage>
</organism>